<feature type="region of interest" description="Disordered" evidence="1">
    <location>
        <begin position="73"/>
        <end position="111"/>
    </location>
</feature>
<comment type="caution">
    <text evidence="2">The sequence shown here is derived from an EMBL/GenBank/DDBJ whole genome shotgun (WGS) entry which is preliminary data.</text>
</comment>
<proteinExistence type="predicted"/>
<reference evidence="2" key="1">
    <citation type="submission" date="2020-03" db="EMBL/GenBank/DDBJ databases">
        <authorList>
            <person name="Weist P."/>
        </authorList>
    </citation>
    <scope>NUCLEOTIDE SEQUENCE</scope>
</reference>
<dbReference type="Proteomes" id="UP001153269">
    <property type="component" value="Unassembled WGS sequence"/>
</dbReference>
<accession>A0A9N7VXT8</accession>
<dbReference type="EMBL" id="CADEAL010004295">
    <property type="protein sequence ID" value="CAB1456386.1"/>
    <property type="molecule type" value="Genomic_DNA"/>
</dbReference>
<evidence type="ECO:0000313" key="3">
    <source>
        <dbReference type="Proteomes" id="UP001153269"/>
    </source>
</evidence>
<name>A0A9N7VXT8_PLEPL</name>
<organism evidence="2 3">
    <name type="scientific">Pleuronectes platessa</name>
    <name type="common">European plaice</name>
    <dbReference type="NCBI Taxonomy" id="8262"/>
    <lineage>
        <taxon>Eukaryota</taxon>
        <taxon>Metazoa</taxon>
        <taxon>Chordata</taxon>
        <taxon>Craniata</taxon>
        <taxon>Vertebrata</taxon>
        <taxon>Euteleostomi</taxon>
        <taxon>Actinopterygii</taxon>
        <taxon>Neopterygii</taxon>
        <taxon>Teleostei</taxon>
        <taxon>Neoteleostei</taxon>
        <taxon>Acanthomorphata</taxon>
        <taxon>Carangaria</taxon>
        <taxon>Pleuronectiformes</taxon>
        <taxon>Pleuronectoidei</taxon>
        <taxon>Pleuronectidae</taxon>
        <taxon>Pleuronectes</taxon>
    </lineage>
</organism>
<evidence type="ECO:0000256" key="1">
    <source>
        <dbReference type="SAM" id="MobiDB-lite"/>
    </source>
</evidence>
<keyword evidence="3" id="KW-1185">Reference proteome</keyword>
<dbReference type="AlphaFoldDB" id="A0A9N7VXT8"/>
<protein>
    <submittedName>
        <fullName evidence="2">Uncharacterized protein</fullName>
    </submittedName>
</protein>
<gene>
    <name evidence="2" type="ORF">PLEPLA_LOCUS44170</name>
</gene>
<sequence>MFESDKCGAAAEWLHTDGAVHTSQEVDSSLLLLSPPPPHLPISPTSVHLSFLPPQSLDCLALAGGAPIFGGCQRGSGVPGTHPPTPAEPPHHPADPALLSPGPGAVRKGGTAKKVGSVKRFIVRKKGDKKETELYVSLRMQEVRHKGMNLPMEFNRPSALDRP</sequence>
<evidence type="ECO:0000313" key="2">
    <source>
        <dbReference type="EMBL" id="CAB1456386.1"/>
    </source>
</evidence>